<dbReference type="Gene3D" id="3.30.110.90">
    <property type="entry name" value="Amidohydrolase"/>
    <property type="match status" value="1"/>
</dbReference>
<accession>A0A4U1C6Z8</accession>
<protein>
    <submittedName>
        <fullName evidence="3">Amidohydrolase</fullName>
    </submittedName>
</protein>
<dbReference type="EMBL" id="SWBP01000001">
    <property type="protein sequence ID" value="TKC00157.1"/>
    <property type="molecule type" value="Genomic_DNA"/>
</dbReference>
<dbReference type="InterPro" id="IPR011059">
    <property type="entry name" value="Metal-dep_hydrolase_composite"/>
</dbReference>
<dbReference type="AlphaFoldDB" id="A0A4U1C6Z8"/>
<dbReference type="PANTHER" id="PTHR43135:SF3">
    <property type="entry name" value="ALPHA-D-RIBOSE 1-METHYLPHOSPHONATE 5-TRIPHOSPHATE DIPHOSPHATASE"/>
    <property type="match status" value="1"/>
</dbReference>
<dbReference type="InterPro" id="IPR051781">
    <property type="entry name" value="Metallo-dep_Hydrolase"/>
</dbReference>
<dbReference type="SUPFAM" id="SSF51338">
    <property type="entry name" value="Composite domain of metallo-dependent hydrolases"/>
    <property type="match status" value="1"/>
</dbReference>
<name>A0A4U1C6Z8_9SPHI</name>
<evidence type="ECO:0000259" key="2">
    <source>
        <dbReference type="Pfam" id="PF01979"/>
    </source>
</evidence>
<reference evidence="3 4" key="1">
    <citation type="submission" date="2019-04" db="EMBL/GenBank/DDBJ databases">
        <title>Pedobacter sp. AR-3-17 sp. nov., isolated from Arctic soil.</title>
        <authorList>
            <person name="Dahal R.H."/>
            <person name="Kim D.-U."/>
        </authorList>
    </citation>
    <scope>NUCLEOTIDE SEQUENCE [LARGE SCALE GENOMIC DNA]</scope>
    <source>
        <strain evidence="3 4">AR-3-17</strain>
    </source>
</reference>
<dbReference type="Gene3D" id="1.20.58.520">
    <property type="entry name" value="Amidohydrolase"/>
    <property type="match status" value="1"/>
</dbReference>
<evidence type="ECO:0000313" key="3">
    <source>
        <dbReference type="EMBL" id="TKC00157.1"/>
    </source>
</evidence>
<comment type="caution">
    <text evidence="3">The sequence shown here is derived from an EMBL/GenBank/DDBJ whole genome shotgun (WGS) entry which is preliminary data.</text>
</comment>
<feature type="chain" id="PRO_5020681712" evidence="1">
    <location>
        <begin position="20"/>
        <end position="466"/>
    </location>
</feature>
<dbReference type="Gene3D" id="3.40.50.10910">
    <property type="entry name" value="Amidohydrolase"/>
    <property type="match status" value="1"/>
</dbReference>
<feature type="domain" description="Amidohydrolase-related" evidence="2">
    <location>
        <begin position="80"/>
        <end position="451"/>
    </location>
</feature>
<organism evidence="3 4">
    <name type="scientific">Pedobacter cryophilus</name>
    <dbReference type="NCBI Taxonomy" id="2571271"/>
    <lineage>
        <taxon>Bacteria</taxon>
        <taxon>Pseudomonadati</taxon>
        <taxon>Bacteroidota</taxon>
        <taxon>Sphingobacteriia</taxon>
        <taxon>Sphingobacteriales</taxon>
        <taxon>Sphingobacteriaceae</taxon>
        <taxon>Pedobacter</taxon>
    </lineage>
</organism>
<dbReference type="SUPFAM" id="SSF51556">
    <property type="entry name" value="Metallo-dependent hydrolases"/>
    <property type="match status" value="1"/>
</dbReference>
<keyword evidence="4" id="KW-1185">Reference proteome</keyword>
<dbReference type="PANTHER" id="PTHR43135">
    <property type="entry name" value="ALPHA-D-RIBOSE 1-METHYLPHOSPHONATE 5-TRIPHOSPHATE DIPHOSPHATASE"/>
    <property type="match status" value="1"/>
</dbReference>
<keyword evidence="3" id="KW-0378">Hydrolase</keyword>
<keyword evidence="1" id="KW-0732">Signal</keyword>
<proteinExistence type="predicted"/>
<dbReference type="OrthoDB" id="9797498at2"/>
<dbReference type="Pfam" id="PF01979">
    <property type="entry name" value="Amidohydro_1"/>
    <property type="match status" value="1"/>
</dbReference>
<evidence type="ECO:0000313" key="4">
    <source>
        <dbReference type="Proteomes" id="UP000308181"/>
    </source>
</evidence>
<gene>
    <name evidence="3" type="ORF">FA046_00290</name>
</gene>
<dbReference type="InterPro" id="IPR006680">
    <property type="entry name" value="Amidohydro-rel"/>
</dbReference>
<dbReference type="RefSeq" id="WP_136824366.1">
    <property type="nucleotide sequence ID" value="NZ_SWBP01000001.1"/>
</dbReference>
<dbReference type="GO" id="GO:0016810">
    <property type="term" value="F:hydrolase activity, acting on carbon-nitrogen (but not peptide) bonds"/>
    <property type="evidence" value="ECO:0007669"/>
    <property type="project" value="InterPro"/>
</dbReference>
<feature type="signal peptide" evidence="1">
    <location>
        <begin position="1"/>
        <end position="19"/>
    </location>
</feature>
<dbReference type="Proteomes" id="UP000308181">
    <property type="component" value="Unassembled WGS sequence"/>
</dbReference>
<dbReference type="InterPro" id="IPR032466">
    <property type="entry name" value="Metal_Hydrolase"/>
</dbReference>
<dbReference type="Gene3D" id="2.30.40.10">
    <property type="entry name" value="Urease, subunit C, domain 1"/>
    <property type="match status" value="1"/>
</dbReference>
<evidence type="ECO:0000256" key="1">
    <source>
        <dbReference type="SAM" id="SignalP"/>
    </source>
</evidence>
<sequence length="466" mass="51043">MKKNLFLLISLSILLGSWAVPQKEKYDLLILNAKIIDVEKGTVSTSSFIAITKDTIRLVGDMTKLKGIKAIETLDAKNKFVMPALWDNHVHFRGGEALIQENKNLLPLFLAFGITTVREAGGDITPQVMQWRNQIKAGELVGPTIFTSGPKLDGSKPSWAGSIKVENEKDIEKALDSLQSIGVDFVKMYDGNLSKEAFYGIIKAAEKRGLKTTGHMPLSADILEGINYGLDGTEHLYYILKASSPKADSLTKLNLGYGMMGTLVETFDAELAQKVYQKMAQKNVFVTPTIYIGQVLANILKTDHSKDALLPYIGNGIIKSYQGRIDGAKRASANGGFLQTKTEKIFSEMVKPMYKAGVNILAGSDCGSNNSFVYPGESLHQELIHLVRVGLTPQEALKTSIINGPKFFNKGKIYGSVSKGKISDLLILDQNPLVAIQNIKTINGVVLRGKVYPKSVLNKMMEAVKK</sequence>